<dbReference type="FunFam" id="2.30.30.60:FF:000003">
    <property type="entry name" value="Predicted mechanosensitive ion channel"/>
    <property type="match status" value="1"/>
</dbReference>
<proteinExistence type="inferred from homology"/>
<evidence type="ECO:0000256" key="7">
    <source>
        <dbReference type="PIRNR" id="PIRNR017209"/>
    </source>
</evidence>
<dbReference type="GO" id="GO:0006820">
    <property type="term" value="P:monoatomic anion transport"/>
    <property type="evidence" value="ECO:0007669"/>
    <property type="project" value="TreeGrafter"/>
</dbReference>
<evidence type="ECO:0000313" key="11">
    <source>
        <dbReference type="EMBL" id="KAF5188126.1"/>
    </source>
</evidence>
<keyword evidence="4 9" id="KW-0812">Transmembrane</keyword>
<evidence type="ECO:0000256" key="3">
    <source>
        <dbReference type="ARBA" id="ARBA00022448"/>
    </source>
</evidence>
<dbReference type="GO" id="GO:0005886">
    <property type="term" value="C:plasma membrane"/>
    <property type="evidence" value="ECO:0007669"/>
    <property type="project" value="UniProtKB-UniRule"/>
</dbReference>
<feature type="region of interest" description="Disordered" evidence="8">
    <location>
        <begin position="524"/>
        <end position="549"/>
    </location>
</feature>
<evidence type="ECO:0000313" key="12">
    <source>
        <dbReference type="Proteomes" id="UP000554482"/>
    </source>
</evidence>
<reference evidence="11 12" key="1">
    <citation type="submission" date="2020-06" db="EMBL/GenBank/DDBJ databases">
        <title>Transcriptomic and genomic resources for Thalictrum thalictroides and T. hernandezii: Facilitating candidate gene discovery in an emerging model plant lineage.</title>
        <authorList>
            <person name="Arias T."/>
            <person name="Riano-Pachon D.M."/>
            <person name="Di Stilio V.S."/>
        </authorList>
    </citation>
    <scope>NUCLEOTIDE SEQUENCE [LARGE SCALE GENOMIC DNA]</scope>
    <source>
        <strain evidence="12">cv. WT478/WT964</strain>
        <tissue evidence="11">Leaves</tissue>
    </source>
</reference>
<dbReference type="GO" id="GO:0050982">
    <property type="term" value="P:detection of mechanical stimulus"/>
    <property type="evidence" value="ECO:0007669"/>
    <property type="project" value="UniProtKB-ARBA"/>
</dbReference>
<dbReference type="OrthoDB" id="544685at2759"/>
<dbReference type="EMBL" id="JABWDY010027154">
    <property type="protein sequence ID" value="KAF5188126.1"/>
    <property type="molecule type" value="Genomic_DNA"/>
</dbReference>
<dbReference type="AlphaFoldDB" id="A0A7J6VSQ2"/>
<dbReference type="GO" id="GO:0008381">
    <property type="term" value="F:mechanosensitive monoatomic ion channel activity"/>
    <property type="evidence" value="ECO:0007669"/>
    <property type="project" value="TreeGrafter"/>
</dbReference>
<feature type="transmembrane region" description="Helical" evidence="9">
    <location>
        <begin position="728"/>
        <end position="751"/>
    </location>
</feature>
<sequence length="930" mass="105895">MDSLKKSFKQVHTKILASGGGVEEQQKVWESKPILSDLDEMKSIDSSSGHKDIVLNISDEKSNNSRDLELGVVELNNNNNGGNLWRGSSYDFWRDNNNGGSSSNGFSSNGNGGDGFDFQLGQNQQKKVKNIEEEEEEEDPPSKLIGQFLHKQKASGEISLDMDLEMEELGGGLQTIAETPRSPINQQVPLMDVKVLPEEAVRRRSNASPNRNYSGVCSYVSSEEGGDRGEILRCTSNASFKRKSGFLKTKTMKSRLMDQPIQDEHDRRSGRPMKSAQLKSGFMGKAIEEDEDDPFAEEDLPEEFKKDKFNTMTLLQWVSLILILAALVCSLVITFLRKRQVWNLDLWKWILLVFVLMCGRLVSGWGIRIVVFFIERNFLLRKRVLYFVYGVRKAVQNCLWLGLVLLAWHYMFDDKVKREIHGKTLPYTITKILIALLVTTLIWLVKTLLVKVLASSFHVSTYFDRIQESLFNQYVIEALSGPPTIEIKNNQEEEEKVIAEVQKLQNAGANMPADLKATMRSGRVIGSGGLQPRSPQVRKSFKSSGRISKPQDEGITIDQLHKLNQKNVSAWNMKRLMNIVRHGVLSTLEEQIHGSAHDDDASKQIRNEFEAKCAAKKIFHNVASPGSKCIYLEDLMRFMREDEACKTMSLFEGAAETKRVKKAALKNWVVNAFRERKALALTLDDTKTAVNQLHHMVNAVMGIIILIIWLLILGIATTQLLVVVSSQLLLVAFMFGNTCKMVFEAIIFLFVMHPFDVGDRCEIDGVQMVVEEMNILTTVFLRFDNQKIIYPNSVLSVKPISNYYRSPDMGDAIDFCVHISTPAEKIALMKKKITEYIEKKTEHWQPAPLVVVRDVEDLNRLKMSVWPTHRMNHQDMGERWVRRAFLVEEMIKIFRDLDIEYRMLPLDVNMRNMPSLNSIRLPSNWTACTN</sequence>
<dbReference type="InterPro" id="IPR006685">
    <property type="entry name" value="MscS_channel_2nd"/>
</dbReference>
<dbReference type="PANTHER" id="PTHR31618">
    <property type="entry name" value="MECHANOSENSITIVE ION CHANNEL PROTEIN 5"/>
    <property type="match status" value="1"/>
</dbReference>
<dbReference type="Gene3D" id="2.30.30.60">
    <property type="match status" value="1"/>
</dbReference>
<comment type="caution">
    <text evidence="11">The sequence shown here is derived from an EMBL/GenBank/DDBJ whole genome shotgun (WGS) entry which is preliminary data.</text>
</comment>
<feature type="transmembrane region" description="Helical" evidence="9">
    <location>
        <begin position="349"/>
        <end position="374"/>
    </location>
</feature>
<dbReference type="Proteomes" id="UP000554482">
    <property type="component" value="Unassembled WGS sequence"/>
</dbReference>
<keyword evidence="12" id="KW-1185">Reference proteome</keyword>
<evidence type="ECO:0000256" key="2">
    <source>
        <dbReference type="ARBA" id="ARBA00008017"/>
    </source>
</evidence>
<organism evidence="11 12">
    <name type="scientific">Thalictrum thalictroides</name>
    <name type="common">Rue-anemone</name>
    <name type="synonym">Anemone thalictroides</name>
    <dbReference type="NCBI Taxonomy" id="46969"/>
    <lineage>
        <taxon>Eukaryota</taxon>
        <taxon>Viridiplantae</taxon>
        <taxon>Streptophyta</taxon>
        <taxon>Embryophyta</taxon>
        <taxon>Tracheophyta</taxon>
        <taxon>Spermatophyta</taxon>
        <taxon>Magnoliopsida</taxon>
        <taxon>Ranunculales</taxon>
        <taxon>Ranunculaceae</taxon>
        <taxon>Thalictroideae</taxon>
        <taxon>Thalictrum</taxon>
    </lineage>
</organism>
<accession>A0A7J6VSQ2</accession>
<dbReference type="PIRSF" id="PIRSF017209">
    <property type="entry name" value="Memb_At2g17000_prd"/>
    <property type="match status" value="1"/>
</dbReference>
<name>A0A7J6VSQ2_THATH</name>
<evidence type="ECO:0000256" key="6">
    <source>
        <dbReference type="ARBA" id="ARBA00023136"/>
    </source>
</evidence>
<protein>
    <recommendedName>
        <fullName evidence="7">Mechanosensitive ion channel protein</fullName>
    </recommendedName>
</protein>
<feature type="transmembrane region" description="Helical" evidence="9">
    <location>
        <begin position="697"/>
        <end position="722"/>
    </location>
</feature>
<evidence type="ECO:0000256" key="5">
    <source>
        <dbReference type="ARBA" id="ARBA00022989"/>
    </source>
</evidence>
<feature type="transmembrane region" description="Helical" evidence="9">
    <location>
        <begin position="314"/>
        <end position="337"/>
    </location>
</feature>
<feature type="domain" description="Mechanosensitive ion channel MscS" evidence="10">
    <location>
        <begin position="747"/>
        <end position="804"/>
    </location>
</feature>
<dbReference type="PANTHER" id="PTHR31618:SF1">
    <property type="entry name" value="EF-HAND DOMAIN-CONTAINING PROTEIN"/>
    <property type="match status" value="1"/>
</dbReference>
<evidence type="ECO:0000259" key="10">
    <source>
        <dbReference type="Pfam" id="PF00924"/>
    </source>
</evidence>
<evidence type="ECO:0000256" key="8">
    <source>
        <dbReference type="SAM" id="MobiDB-lite"/>
    </source>
</evidence>
<gene>
    <name evidence="11" type="ORF">FRX31_022287</name>
</gene>
<evidence type="ECO:0000256" key="9">
    <source>
        <dbReference type="SAM" id="Phobius"/>
    </source>
</evidence>
<dbReference type="Pfam" id="PF00924">
    <property type="entry name" value="MS_channel_2nd"/>
    <property type="match status" value="1"/>
</dbReference>
<dbReference type="InterPro" id="IPR010920">
    <property type="entry name" value="LSM_dom_sf"/>
</dbReference>
<feature type="transmembrane region" description="Helical" evidence="9">
    <location>
        <begin position="424"/>
        <end position="445"/>
    </location>
</feature>
<feature type="transmembrane region" description="Helical" evidence="9">
    <location>
        <begin position="394"/>
        <end position="412"/>
    </location>
</feature>
<evidence type="ECO:0000256" key="1">
    <source>
        <dbReference type="ARBA" id="ARBA00004141"/>
    </source>
</evidence>
<dbReference type="InterPro" id="IPR023408">
    <property type="entry name" value="MscS_beta-dom_sf"/>
</dbReference>
<dbReference type="InterPro" id="IPR016688">
    <property type="entry name" value="MscS-like_plants/fungi"/>
</dbReference>
<evidence type="ECO:0000256" key="4">
    <source>
        <dbReference type="ARBA" id="ARBA00022692"/>
    </source>
</evidence>
<keyword evidence="3" id="KW-0813">Transport</keyword>
<comment type="similarity">
    <text evidence="2 7">Belongs to the MscS (TC 1.A.23) family.</text>
</comment>
<comment type="subcellular location">
    <subcellularLocation>
        <location evidence="1">Membrane</location>
        <topology evidence="1">Multi-pass membrane protein</topology>
    </subcellularLocation>
</comment>
<keyword evidence="5 9" id="KW-1133">Transmembrane helix</keyword>
<dbReference type="SUPFAM" id="SSF50182">
    <property type="entry name" value="Sm-like ribonucleoproteins"/>
    <property type="match status" value="1"/>
</dbReference>
<keyword evidence="6 7" id="KW-0472">Membrane</keyword>